<evidence type="ECO:0000256" key="1">
    <source>
        <dbReference type="ARBA" id="ARBA00022448"/>
    </source>
</evidence>
<keyword evidence="2" id="KW-0547">Nucleotide-binding</keyword>
<proteinExistence type="predicted"/>
<dbReference type="InterPro" id="IPR027417">
    <property type="entry name" value="P-loop_NTPase"/>
</dbReference>
<dbReference type="InterPro" id="IPR050153">
    <property type="entry name" value="Metal_Ion_Import_ABC"/>
</dbReference>
<accession>A0A1T1HDN5</accession>
<dbReference type="GO" id="GO:0016887">
    <property type="term" value="F:ATP hydrolysis activity"/>
    <property type="evidence" value="ECO:0007669"/>
    <property type="project" value="InterPro"/>
</dbReference>
<gene>
    <name evidence="5" type="ORF">BTA35_0206060</name>
</gene>
<evidence type="ECO:0000259" key="4">
    <source>
        <dbReference type="PROSITE" id="PS50893"/>
    </source>
</evidence>
<dbReference type="InterPro" id="IPR015856">
    <property type="entry name" value="ABC_transpr_CbiO/EcfA_su"/>
</dbReference>
<dbReference type="GO" id="GO:0005524">
    <property type="term" value="F:ATP binding"/>
    <property type="evidence" value="ECO:0007669"/>
    <property type="project" value="UniProtKB-KW"/>
</dbReference>
<keyword evidence="6" id="KW-1185">Reference proteome</keyword>
<keyword evidence="3 5" id="KW-0067">ATP-binding</keyword>
<dbReference type="GO" id="GO:0055085">
    <property type="term" value="P:transmembrane transport"/>
    <property type="evidence" value="ECO:0007669"/>
    <property type="project" value="InterPro"/>
</dbReference>
<comment type="caution">
    <text evidence="5">The sequence shown here is derived from an EMBL/GenBank/DDBJ whole genome shotgun (WGS) entry which is preliminary data.</text>
</comment>
<dbReference type="GO" id="GO:0016020">
    <property type="term" value="C:membrane"/>
    <property type="evidence" value="ECO:0007669"/>
    <property type="project" value="InterPro"/>
</dbReference>
<dbReference type="CDD" id="cd03225">
    <property type="entry name" value="ABC_cobalt_CbiO_domain1"/>
    <property type="match status" value="1"/>
</dbReference>
<dbReference type="PANTHER" id="PTHR42734">
    <property type="entry name" value="METAL TRANSPORT SYSTEM ATP-BINDING PROTEIN TM_0124-RELATED"/>
    <property type="match status" value="1"/>
</dbReference>
<dbReference type="STRING" id="966.BTA35_0206060"/>
<dbReference type="Gene3D" id="3.40.50.300">
    <property type="entry name" value="P-loop containing nucleotide triphosphate hydrolases"/>
    <property type="match status" value="1"/>
</dbReference>
<dbReference type="EMBL" id="MTSD02000002">
    <property type="protein sequence ID" value="OOV87935.1"/>
    <property type="molecule type" value="Genomic_DNA"/>
</dbReference>
<dbReference type="PROSITE" id="PS50893">
    <property type="entry name" value="ABC_TRANSPORTER_2"/>
    <property type="match status" value="1"/>
</dbReference>
<evidence type="ECO:0000256" key="2">
    <source>
        <dbReference type="ARBA" id="ARBA00022741"/>
    </source>
</evidence>
<dbReference type="SUPFAM" id="SSF52540">
    <property type="entry name" value="P-loop containing nucleoside triphosphate hydrolases"/>
    <property type="match status" value="1"/>
</dbReference>
<dbReference type="Pfam" id="PF00005">
    <property type="entry name" value="ABC_tran"/>
    <property type="match status" value="1"/>
</dbReference>
<dbReference type="InterPro" id="IPR003439">
    <property type="entry name" value="ABC_transporter-like_ATP-bd"/>
</dbReference>
<organism evidence="5 6">
    <name type="scientific">Oceanospirillum linum</name>
    <dbReference type="NCBI Taxonomy" id="966"/>
    <lineage>
        <taxon>Bacteria</taxon>
        <taxon>Pseudomonadati</taxon>
        <taxon>Pseudomonadota</taxon>
        <taxon>Gammaproteobacteria</taxon>
        <taxon>Oceanospirillales</taxon>
        <taxon>Oceanospirillaceae</taxon>
        <taxon>Oceanospirillum</taxon>
    </lineage>
</organism>
<feature type="domain" description="ABC transporter" evidence="4">
    <location>
        <begin position="2"/>
        <end position="242"/>
    </location>
</feature>
<evidence type="ECO:0000313" key="5">
    <source>
        <dbReference type="EMBL" id="OOV87935.1"/>
    </source>
</evidence>
<dbReference type="AlphaFoldDB" id="A0A1T1HDN5"/>
<dbReference type="Proteomes" id="UP000190064">
    <property type="component" value="Unassembled WGS sequence"/>
</dbReference>
<dbReference type="InterPro" id="IPR003593">
    <property type="entry name" value="AAA+_ATPase"/>
</dbReference>
<dbReference type="SMART" id="SM00382">
    <property type="entry name" value="AAA"/>
    <property type="match status" value="1"/>
</dbReference>
<keyword evidence="1" id="KW-0813">Transport</keyword>
<reference evidence="5" key="1">
    <citation type="submission" date="2017-02" db="EMBL/GenBank/DDBJ databases">
        <title>Draft Genome Sequence of the Salt Water Bacterium Oceanospirillum linum ATCC 11336.</title>
        <authorList>
            <person name="Trachtenberg A.M."/>
            <person name="Carney J.G."/>
            <person name="Linnane J.D."/>
            <person name="Rheaume B.A."/>
            <person name="Pitts N.L."/>
            <person name="Mykles D.L."/>
            <person name="Maclea K.S."/>
        </authorList>
    </citation>
    <scope>NUCLEOTIDE SEQUENCE [LARGE SCALE GENOMIC DNA]</scope>
    <source>
        <strain evidence="5">ATCC 11336</strain>
    </source>
</reference>
<evidence type="ECO:0000313" key="6">
    <source>
        <dbReference type="Proteomes" id="UP000190064"/>
    </source>
</evidence>
<sequence>MAELNNITAFRGERKVLENFNLTLHDGESVAILGPNGCGKSTLLKLLTREIYHVQRPDSSLLIKGQEHINLMQLREWLGVVSQDLQELYTPYTLGRDVVASGLLGAIGVHTHLQLTDAQQERVDEVIDKLGLAYLNDTMFQRLSTGQQRRLLLARALIHNPSTVIFDEPTNSLDLQASFELIATMRELVQAGTNLLIATHHVQEVVPEIERIIFMKSGQIVADGDKASLLTANNLSDLYGVNLKLMVQDGFYHAYPA</sequence>
<protein>
    <submittedName>
        <fullName evidence="5">Molybdenum ABC transporter ATP-binding protein</fullName>
    </submittedName>
</protein>
<evidence type="ECO:0000256" key="3">
    <source>
        <dbReference type="ARBA" id="ARBA00022840"/>
    </source>
</evidence>
<name>A0A1T1HDN5_OCELI</name>